<evidence type="ECO:0000313" key="2">
    <source>
        <dbReference type="Proteomes" id="UP001283361"/>
    </source>
</evidence>
<dbReference type="EMBL" id="JAWDGP010003869">
    <property type="protein sequence ID" value="KAK3770054.1"/>
    <property type="molecule type" value="Genomic_DNA"/>
</dbReference>
<name>A0AAE1DGQ3_9GAST</name>
<protein>
    <submittedName>
        <fullName evidence="1">Uncharacterized protein</fullName>
    </submittedName>
</protein>
<evidence type="ECO:0000313" key="1">
    <source>
        <dbReference type="EMBL" id="KAK3770054.1"/>
    </source>
</evidence>
<gene>
    <name evidence="1" type="ORF">RRG08_043212</name>
</gene>
<comment type="caution">
    <text evidence="1">The sequence shown here is derived from an EMBL/GenBank/DDBJ whole genome shotgun (WGS) entry which is preliminary data.</text>
</comment>
<organism evidence="1 2">
    <name type="scientific">Elysia crispata</name>
    <name type="common">lettuce slug</name>
    <dbReference type="NCBI Taxonomy" id="231223"/>
    <lineage>
        <taxon>Eukaryota</taxon>
        <taxon>Metazoa</taxon>
        <taxon>Spiralia</taxon>
        <taxon>Lophotrochozoa</taxon>
        <taxon>Mollusca</taxon>
        <taxon>Gastropoda</taxon>
        <taxon>Heterobranchia</taxon>
        <taxon>Euthyneura</taxon>
        <taxon>Panpulmonata</taxon>
        <taxon>Sacoglossa</taxon>
        <taxon>Placobranchoidea</taxon>
        <taxon>Plakobranchidae</taxon>
        <taxon>Elysia</taxon>
    </lineage>
</organism>
<accession>A0AAE1DGQ3</accession>
<proteinExistence type="predicted"/>
<keyword evidence="2" id="KW-1185">Reference proteome</keyword>
<dbReference type="AlphaFoldDB" id="A0AAE1DGQ3"/>
<dbReference type="Proteomes" id="UP001283361">
    <property type="component" value="Unassembled WGS sequence"/>
</dbReference>
<sequence>MEVMTEDVNEVQEAPSGLNPHQSLWRHLAARTLISHCGGDKIKVLDSRMEVMTEDVNEVQEAPSIPNPHQSLCHYGGDKIKVWDSDMEVMTEDVNEVQEAPSDLNPPSVIMVGIRSRFGIQTWK</sequence>
<reference evidence="1" key="1">
    <citation type="journal article" date="2023" name="G3 (Bethesda)">
        <title>A reference genome for the long-term kleptoplast-retaining sea slug Elysia crispata morphotype clarki.</title>
        <authorList>
            <person name="Eastman K.E."/>
            <person name="Pendleton A.L."/>
            <person name="Shaikh M.A."/>
            <person name="Suttiyut T."/>
            <person name="Ogas R."/>
            <person name="Tomko P."/>
            <person name="Gavelis G."/>
            <person name="Widhalm J.R."/>
            <person name="Wisecaver J.H."/>
        </authorList>
    </citation>
    <scope>NUCLEOTIDE SEQUENCE</scope>
    <source>
        <strain evidence="1">ECLA1</strain>
    </source>
</reference>